<protein>
    <submittedName>
        <fullName evidence="1">SDR family oxidoreductase</fullName>
    </submittedName>
</protein>
<dbReference type="PANTHER" id="PTHR12126">
    <property type="entry name" value="NADH-UBIQUINONE OXIDOREDUCTASE 39 KDA SUBUNIT-RELATED"/>
    <property type="match status" value="1"/>
</dbReference>
<dbReference type="InterPro" id="IPR051207">
    <property type="entry name" value="ComplexI_NDUFA9_subunit"/>
</dbReference>
<dbReference type="EMBL" id="JAGIZA010000005">
    <property type="protein sequence ID" value="MBP0493238.1"/>
    <property type="molecule type" value="Genomic_DNA"/>
</dbReference>
<organism evidence="1 2">
    <name type="scientific">Roseomonas indoligenes</name>
    <dbReference type="NCBI Taxonomy" id="2820811"/>
    <lineage>
        <taxon>Bacteria</taxon>
        <taxon>Pseudomonadati</taxon>
        <taxon>Pseudomonadota</taxon>
        <taxon>Alphaproteobacteria</taxon>
        <taxon>Acetobacterales</taxon>
        <taxon>Roseomonadaceae</taxon>
        <taxon>Roseomonas</taxon>
    </lineage>
</organism>
<dbReference type="GO" id="GO:0044877">
    <property type="term" value="F:protein-containing complex binding"/>
    <property type="evidence" value="ECO:0007669"/>
    <property type="project" value="TreeGrafter"/>
</dbReference>
<evidence type="ECO:0000313" key="2">
    <source>
        <dbReference type="Proteomes" id="UP000677537"/>
    </source>
</evidence>
<keyword evidence="2" id="KW-1185">Reference proteome</keyword>
<comment type="caution">
    <text evidence="1">The sequence shown here is derived from an EMBL/GenBank/DDBJ whole genome shotgun (WGS) entry which is preliminary data.</text>
</comment>
<name>A0A940MX04_9PROT</name>
<dbReference type="InterPro" id="IPR036291">
    <property type="entry name" value="NAD(P)-bd_dom_sf"/>
</dbReference>
<proteinExistence type="predicted"/>
<gene>
    <name evidence="1" type="ORF">J5Y10_10670</name>
</gene>
<sequence>MVAVIGASGRSGTALCRALGELGIPYRPVVRNAVKWAATGLKGEPAIADLADAPALRTALGGASRVASCAHARHAPAILAACGVPVVLLGSTRRFSKWRDDHGDGVRAGEAALLESGRPGAILHPTMIYGAQGEDNVQRLAALMRRLPVAPLPSGGRFLVQPIHQADVTRSVIAALRRDWEGPRAITIAGPESLSYADFLRAVCRAAGFRAPPVVPLPLAPLIAAAPLLRLLPGLPRIRAAELRRLTEDKAFDIGAMRADLGVEPIGLAEGLALTFPAR</sequence>
<dbReference type="Proteomes" id="UP000677537">
    <property type="component" value="Unassembled WGS sequence"/>
</dbReference>
<dbReference type="SUPFAM" id="SSF51735">
    <property type="entry name" value="NAD(P)-binding Rossmann-fold domains"/>
    <property type="match status" value="1"/>
</dbReference>
<dbReference type="AlphaFoldDB" id="A0A940MX04"/>
<dbReference type="Gene3D" id="3.40.50.720">
    <property type="entry name" value="NAD(P)-binding Rossmann-like Domain"/>
    <property type="match status" value="1"/>
</dbReference>
<dbReference type="RefSeq" id="WP_209373686.1">
    <property type="nucleotide sequence ID" value="NZ_JAGIZA010000005.1"/>
</dbReference>
<dbReference type="PANTHER" id="PTHR12126:SF11">
    <property type="entry name" value="NADH DEHYDROGENASE [UBIQUINONE] 1 ALPHA SUBCOMPLEX SUBUNIT 9, MITOCHONDRIAL"/>
    <property type="match status" value="1"/>
</dbReference>
<evidence type="ECO:0000313" key="1">
    <source>
        <dbReference type="EMBL" id="MBP0493238.1"/>
    </source>
</evidence>
<reference evidence="1" key="1">
    <citation type="submission" date="2021-03" db="EMBL/GenBank/DDBJ databases">
        <authorList>
            <person name="So Y."/>
        </authorList>
    </citation>
    <scope>NUCLEOTIDE SEQUENCE</scope>
    <source>
        <strain evidence="1">SG15</strain>
    </source>
</reference>
<accession>A0A940MX04</accession>